<protein>
    <submittedName>
        <fullName evidence="2">Unannotated protein</fullName>
    </submittedName>
</protein>
<proteinExistence type="predicted"/>
<dbReference type="InterPro" id="IPR006342">
    <property type="entry name" value="FkbM_mtfrase"/>
</dbReference>
<feature type="domain" description="Methyltransferase FkbM" evidence="1">
    <location>
        <begin position="9"/>
        <end position="174"/>
    </location>
</feature>
<evidence type="ECO:0000313" key="2">
    <source>
        <dbReference type="EMBL" id="CAB4597955.1"/>
    </source>
</evidence>
<evidence type="ECO:0000259" key="1">
    <source>
        <dbReference type="Pfam" id="PF05050"/>
    </source>
</evidence>
<name>A0A6J6GGA0_9ZZZZ</name>
<dbReference type="AlphaFoldDB" id="A0A6J6GGA0"/>
<dbReference type="EMBL" id="CAEZUA010000119">
    <property type="protein sequence ID" value="CAB4597955.1"/>
    <property type="molecule type" value="Genomic_DNA"/>
</dbReference>
<dbReference type="SUPFAM" id="SSF53335">
    <property type="entry name" value="S-adenosyl-L-methionine-dependent methyltransferases"/>
    <property type="match status" value="1"/>
</dbReference>
<dbReference type="InterPro" id="IPR029063">
    <property type="entry name" value="SAM-dependent_MTases_sf"/>
</dbReference>
<organism evidence="2">
    <name type="scientific">freshwater metagenome</name>
    <dbReference type="NCBI Taxonomy" id="449393"/>
    <lineage>
        <taxon>unclassified sequences</taxon>
        <taxon>metagenomes</taxon>
        <taxon>ecological metagenomes</taxon>
    </lineage>
</organism>
<sequence length="201" mass="23328">MNNFGLVVIGAHNGSGLENEVLKTSKKILFVEPVKYNFSELQGRYNNLNNIYFDNSAISNNNDKLNFFSVKKDSVEKLGKHWASGIGSFSKKHILDHKSKRFQISDNDIDVNEITPLTFEQLMKKYNIEIIDKLLIDIEGSEKKIIESIDFEKTLIKELTFEYKHLDGTFVFNDSLKIIIHRPRKHLCGRCQARVARNYWN</sequence>
<accession>A0A6J6GGA0</accession>
<reference evidence="2" key="1">
    <citation type="submission" date="2020-05" db="EMBL/GenBank/DDBJ databases">
        <authorList>
            <person name="Chiriac C."/>
            <person name="Salcher M."/>
            <person name="Ghai R."/>
            <person name="Kavagutti S V."/>
        </authorList>
    </citation>
    <scope>NUCLEOTIDE SEQUENCE</scope>
</reference>
<dbReference type="Pfam" id="PF05050">
    <property type="entry name" value="Methyltransf_21"/>
    <property type="match status" value="1"/>
</dbReference>
<gene>
    <name evidence="2" type="ORF">UFOPK1773_01214</name>
</gene>
<dbReference type="Gene3D" id="3.40.50.150">
    <property type="entry name" value="Vaccinia Virus protein VP39"/>
    <property type="match status" value="1"/>
</dbReference>